<evidence type="ECO:0000259" key="1">
    <source>
        <dbReference type="Pfam" id="PF01402"/>
    </source>
</evidence>
<name>A0A2S0VSV1_9ALTE</name>
<dbReference type="EMBL" id="CP026604">
    <property type="protein sequence ID" value="AWB67291.1"/>
    <property type="molecule type" value="Genomic_DNA"/>
</dbReference>
<organism evidence="2 3">
    <name type="scientific">Saccharobesus litoralis</name>
    <dbReference type="NCBI Taxonomy" id="2172099"/>
    <lineage>
        <taxon>Bacteria</taxon>
        <taxon>Pseudomonadati</taxon>
        <taxon>Pseudomonadota</taxon>
        <taxon>Gammaproteobacteria</taxon>
        <taxon>Alteromonadales</taxon>
        <taxon>Alteromonadaceae</taxon>
        <taxon>Saccharobesus</taxon>
    </lineage>
</organism>
<dbReference type="InterPro" id="IPR002145">
    <property type="entry name" value="CopG"/>
</dbReference>
<reference evidence="2 3" key="1">
    <citation type="submission" date="2018-01" db="EMBL/GenBank/DDBJ databases">
        <title>Genome sequence of a Cantenovulum-like bacteria.</title>
        <authorList>
            <person name="Tan W.R."/>
            <person name="Lau N.-S."/>
            <person name="Go F."/>
            <person name="Amirul A.-A.A."/>
        </authorList>
    </citation>
    <scope>NUCLEOTIDE SEQUENCE [LARGE SCALE GENOMIC DNA]</scope>
    <source>
        <strain evidence="2 3">CCB-QB4</strain>
    </source>
</reference>
<accession>A0A2S0VSV1</accession>
<proteinExistence type="predicted"/>
<dbReference type="Pfam" id="PF01402">
    <property type="entry name" value="RHH_1"/>
    <property type="match status" value="1"/>
</dbReference>
<dbReference type="KEGG" id="cate:C2869_12940"/>
<evidence type="ECO:0000313" key="2">
    <source>
        <dbReference type="EMBL" id="AWB67291.1"/>
    </source>
</evidence>
<dbReference type="RefSeq" id="WP_108603338.1">
    <property type="nucleotide sequence ID" value="NZ_CP026604.1"/>
</dbReference>
<dbReference type="GO" id="GO:0006355">
    <property type="term" value="P:regulation of DNA-templated transcription"/>
    <property type="evidence" value="ECO:0007669"/>
    <property type="project" value="InterPro"/>
</dbReference>
<gene>
    <name evidence="2" type="ORF">C2869_12940</name>
</gene>
<feature type="domain" description="Ribbon-helix-helix protein CopG" evidence="1">
    <location>
        <begin position="3"/>
        <end position="41"/>
    </location>
</feature>
<dbReference type="Proteomes" id="UP000244441">
    <property type="component" value="Chromosome"/>
</dbReference>
<sequence length="87" mass="9962">MARINARLDDEYMAKLERLKSQMHTSTTEVLKLAIDDLYETQLNQKQAKLQALLNSDFVGCGEAEADLSSHYKSYLNSDLSKKHDNR</sequence>
<evidence type="ECO:0000313" key="3">
    <source>
        <dbReference type="Proteomes" id="UP000244441"/>
    </source>
</evidence>
<dbReference type="OrthoDB" id="573948at2"/>
<protein>
    <submittedName>
        <fullName evidence="2">CopG family transcriptional regulator</fullName>
    </submittedName>
</protein>
<keyword evidence="3" id="KW-1185">Reference proteome</keyword>
<dbReference type="AlphaFoldDB" id="A0A2S0VSV1"/>